<dbReference type="AlphaFoldDB" id="A0A0F4LLB2"/>
<dbReference type="HOGENOM" id="CLU_645270_0_0_9"/>
<name>A0A0F4LLB2_9LACO</name>
<evidence type="ECO:0000313" key="2">
    <source>
        <dbReference type="EMBL" id="KJY59632.1"/>
    </source>
</evidence>
<keyword evidence="2" id="KW-0614">Plasmid</keyword>
<evidence type="ECO:0000256" key="1">
    <source>
        <dbReference type="SAM" id="MobiDB-lite"/>
    </source>
</evidence>
<protein>
    <submittedName>
        <fullName evidence="2">Uncharacterized protein</fullName>
    </submittedName>
</protein>
<reference evidence="2 3" key="1">
    <citation type="submission" date="2015-01" db="EMBL/GenBank/DDBJ databases">
        <title>Comparative genomics of the lactic acid bacteria isolated from the honey bee gut.</title>
        <authorList>
            <person name="Ellegaard K.M."/>
            <person name="Tamarit D."/>
            <person name="Javelind E."/>
            <person name="Olofsson T."/>
            <person name="Andersson S.G."/>
            <person name="Vasquez A."/>
        </authorList>
    </citation>
    <scope>NUCLEOTIDE SEQUENCE [LARGE SCALE GENOMIC DNA]</scope>
    <source>
        <strain evidence="2 3">Hma11</strain>
        <plasmid evidence="2">pHma11p1</plasmid>
    </source>
</reference>
<dbReference type="Proteomes" id="UP000033682">
    <property type="component" value="Plasmid pHma11p1"/>
</dbReference>
<gene>
    <name evidence="2" type="ORF">JF72_14630</name>
</gene>
<feature type="region of interest" description="Disordered" evidence="1">
    <location>
        <begin position="393"/>
        <end position="425"/>
    </location>
</feature>
<evidence type="ECO:0000313" key="3">
    <source>
        <dbReference type="Proteomes" id="UP000033682"/>
    </source>
</evidence>
<comment type="caution">
    <text evidence="2">The sequence shown here is derived from an EMBL/GenBank/DDBJ whole genome shotgun (WGS) entry which is preliminary data.</text>
</comment>
<dbReference type="EMBL" id="JXLG01000016">
    <property type="protein sequence ID" value="KJY59632.1"/>
    <property type="molecule type" value="Genomic_DNA"/>
</dbReference>
<accession>A0A0F4LLB2</accession>
<geneLocation type="plasmid" evidence="2">
    <name>pHma11p1</name>
</geneLocation>
<feature type="compositionally biased region" description="Basic and acidic residues" evidence="1">
    <location>
        <begin position="410"/>
        <end position="425"/>
    </location>
</feature>
<dbReference type="PATRIC" id="fig|303541.3.peg.33"/>
<sequence>MVIMSKPAKLKLNLEADVSQDLNKRMIFYQAKNADQARVLVLNDVYLDEAKSILGDNAIFLRNLKTDLFLSHELIQADVLRDALARAYRDNNAIQKNARRSSKYISSFLLLLEKVATQHNENLIYTLGTWLSKSDAELIDDIEKAKNSELKGKKKTLVNTLIETTKKSEEGLTSFKTLAQSIWKLHARLRINNDFKDPIDWIGQNKMVVMTTSNSSMTNYGQLLYQFALESDVELYLDTLVPTSSYFPFLASLNSNMCISLQSGENGSEAKNIAYKANEIYASTQTFDVNIYVCWLAKNYPKLLEHYSLDDFTKVFRRYEYAGYLNSYLGAEEEGLVLFRINENNTLENTRFTLTPILEKIQNQGTDTKDYGGLKTVIDNLLLKVEDLESKLDAPAKTSSDSSTVDDEFEKALRDNTKKSESSET</sequence>
<organism evidence="2 3">
    <name type="scientific">Lactobacillus apis</name>
    <dbReference type="NCBI Taxonomy" id="303541"/>
    <lineage>
        <taxon>Bacteria</taxon>
        <taxon>Bacillati</taxon>
        <taxon>Bacillota</taxon>
        <taxon>Bacilli</taxon>
        <taxon>Lactobacillales</taxon>
        <taxon>Lactobacillaceae</taxon>
        <taxon>Lactobacillus</taxon>
    </lineage>
</organism>
<keyword evidence="3" id="KW-1185">Reference proteome</keyword>
<proteinExistence type="predicted"/>